<evidence type="ECO:0000313" key="2">
    <source>
        <dbReference type="Proteomes" id="UP001177021"/>
    </source>
</evidence>
<accession>A0ACB0MBC4</accession>
<organism evidence="1 2">
    <name type="scientific">Trifolium pratense</name>
    <name type="common">Red clover</name>
    <dbReference type="NCBI Taxonomy" id="57577"/>
    <lineage>
        <taxon>Eukaryota</taxon>
        <taxon>Viridiplantae</taxon>
        <taxon>Streptophyta</taxon>
        <taxon>Embryophyta</taxon>
        <taxon>Tracheophyta</taxon>
        <taxon>Spermatophyta</taxon>
        <taxon>Magnoliopsida</taxon>
        <taxon>eudicotyledons</taxon>
        <taxon>Gunneridae</taxon>
        <taxon>Pentapetalae</taxon>
        <taxon>rosids</taxon>
        <taxon>fabids</taxon>
        <taxon>Fabales</taxon>
        <taxon>Fabaceae</taxon>
        <taxon>Papilionoideae</taxon>
        <taxon>50 kb inversion clade</taxon>
        <taxon>NPAAA clade</taxon>
        <taxon>Hologalegina</taxon>
        <taxon>IRL clade</taxon>
        <taxon>Trifolieae</taxon>
        <taxon>Trifolium</taxon>
    </lineage>
</organism>
<dbReference type="EMBL" id="CASHSV030000823">
    <property type="protein sequence ID" value="CAJ2677881.1"/>
    <property type="molecule type" value="Genomic_DNA"/>
</dbReference>
<evidence type="ECO:0000313" key="1">
    <source>
        <dbReference type="EMBL" id="CAJ2677881.1"/>
    </source>
</evidence>
<keyword evidence="2" id="KW-1185">Reference proteome</keyword>
<gene>
    <name evidence="1" type="ORF">MILVUS5_LOCUS40287</name>
</gene>
<sequence length="67" mass="7814">MQNKKNMTNINMFICALIIFLFTFLNELSAFHKTDIPCESDDDCPVSIGIKRFTWVCHKGFCAKYFL</sequence>
<dbReference type="Proteomes" id="UP001177021">
    <property type="component" value="Unassembled WGS sequence"/>
</dbReference>
<reference evidence="1" key="1">
    <citation type="submission" date="2023-10" db="EMBL/GenBank/DDBJ databases">
        <authorList>
            <person name="Rodriguez Cubillos JULIANA M."/>
            <person name="De Vega J."/>
        </authorList>
    </citation>
    <scope>NUCLEOTIDE SEQUENCE</scope>
</reference>
<name>A0ACB0MBC4_TRIPR</name>
<comment type="caution">
    <text evidence="1">The sequence shown here is derived from an EMBL/GenBank/DDBJ whole genome shotgun (WGS) entry which is preliminary data.</text>
</comment>
<proteinExistence type="predicted"/>
<protein>
    <submittedName>
        <fullName evidence="1">Uncharacterized protein</fullName>
    </submittedName>
</protein>